<dbReference type="PROSITE" id="PS50009">
    <property type="entry name" value="RASGEF_CAT"/>
    <property type="match status" value="1"/>
</dbReference>
<feature type="compositionally biased region" description="Polar residues" evidence="3">
    <location>
        <begin position="59"/>
        <end position="70"/>
    </location>
</feature>
<accession>A0A9P0VZU0</accession>
<dbReference type="InterPro" id="IPR023578">
    <property type="entry name" value="Ras_GEF_dom_sf"/>
</dbReference>
<dbReference type="EMBL" id="CAKXYY010000015">
    <property type="protein sequence ID" value="CAH2354284.1"/>
    <property type="molecule type" value="Genomic_DNA"/>
</dbReference>
<dbReference type="InterPro" id="IPR001895">
    <property type="entry name" value="RASGEF_cat_dom"/>
</dbReference>
<dbReference type="GO" id="GO:0005886">
    <property type="term" value="C:plasma membrane"/>
    <property type="evidence" value="ECO:0007669"/>
    <property type="project" value="TreeGrafter"/>
</dbReference>
<dbReference type="Proteomes" id="UP000837801">
    <property type="component" value="Unassembled WGS sequence"/>
</dbReference>
<feature type="compositionally biased region" description="Low complexity" evidence="3">
    <location>
        <begin position="877"/>
        <end position="909"/>
    </location>
</feature>
<evidence type="ECO:0000259" key="4">
    <source>
        <dbReference type="PROSITE" id="PS50009"/>
    </source>
</evidence>
<feature type="domain" description="Ras-GEF" evidence="4">
    <location>
        <begin position="1276"/>
        <end position="1550"/>
    </location>
</feature>
<feature type="domain" description="N-terminal Ras-GEF" evidence="5">
    <location>
        <begin position="164"/>
        <end position="297"/>
    </location>
</feature>
<comment type="caution">
    <text evidence="6">The sequence shown here is derived from an EMBL/GenBank/DDBJ whole genome shotgun (WGS) entry which is preliminary data.</text>
</comment>
<dbReference type="InterPro" id="IPR008937">
    <property type="entry name" value="Ras-like_GEF"/>
</dbReference>
<dbReference type="InterPro" id="IPR036964">
    <property type="entry name" value="RASGEF_cat_dom_sf"/>
</dbReference>
<protein>
    <submittedName>
        <fullName evidence="6">Uncharacterized protein</fullName>
    </submittedName>
</protein>
<dbReference type="GO" id="GO:0005085">
    <property type="term" value="F:guanyl-nucleotide exchange factor activity"/>
    <property type="evidence" value="ECO:0007669"/>
    <property type="project" value="UniProtKB-KW"/>
</dbReference>
<dbReference type="PANTHER" id="PTHR23113:SF363">
    <property type="entry name" value="PROTEIN SON OF SEVENLESS"/>
    <property type="match status" value="1"/>
</dbReference>
<dbReference type="Pfam" id="PF00618">
    <property type="entry name" value="RasGEF_N"/>
    <property type="match status" value="1"/>
</dbReference>
<dbReference type="GO" id="GO:0007265">
    <property type="term" value="P:Ras protein signal transduction"/>
    <property type="evidence" value="ECO:0007669"/>
    <property type="project" value="TreeGrafter"/>
</dbReference>
<dbReference type="PANTHER" id="PTHR23113">
    <property type="entry name" value="GUANINE NUCLEOTIDE EXCHANGE FACTOR"/>
    <property type="match status" value="1"/>
</dbReference>
<dbReference type="CDD" id="cd06224">
    <property type="entry name" value="REM"/>
    <property type="match status" value="1"/>
</dbReference>
<evidence type="ECO:0000256" key="3">
    <source>
        <dbReference type="SAM" id="MobiDB-lite"/>
    </source>
</evidence>
<keyword evidence="7" id="KW-1185">Reference proteome</keyword>
<evidence type="ECO:0000256" key="2">
    <source>
        <dbReference type="PROSITE-ProRule" id="PRU00168"/>
    </source>
</evidence>
<feature type="region of interest" description="Disordered" evidence="3">
    <location>
        <begin position="1175"/>
        <end position="1216"/>
    </location>
</feature>
<dbReference type="OrthoDB" id="10254377at2759"/>
<feature type="region of interest" description="Disordered" evidence="3">
    <location>
        <begin position="1"/>
        <end position="98"/>
    </location>
</feature>
<name>A0A9P0VZU0_9ASCO</name>
<evidence type="ECO:0000313" key="6">
    <source>
        <dbReference type="EMBL" id="CAH2354284.1"/>
    </source>
</evidence>
<sequence>MSAEEFDDIVPTISGANSIQSPTPSERRSTLYMIPQEEQRSMHLFSQSSEMMPTEQEVESQNGGTSNSEPVKQEEDQGQGMAQGVHHDHSKNLDLNSSSQSVVPSVSAFPVTSTGANSSIKRSTLAHMSTQFAYNSHNESVFDDEYLFPTVHSNAPIVKFDETNPELINHGTLKALIVQLTSPEIIDYNLICDFFLTYRTFVSSVEVMNLLLTRCWWSLQYIVSNQESNIKIGKLVLLRTFVVLRHWILNYFVDDFDANSSICEIFITHINKMTIESGFVNSSHPMNFETKIFTDLKIHWLTQINEFWGTKIDIESIGHANILLYPLPLVKDIASSRNFYKLSKSNTDMSIHTNPSYRRSAMLSLYDQKAHHKCLIFDENGNDENPQMSINNLLLQHKSSRASINNQLQQFQKGTGIVMVSTPTTSSSNNLLNMYTSKRKPLTQVSHAKHNHINLQDNSVGLKKTTKDVNYEGAGEEEEENKENTKHLIGGGGSYNSTSLSGGGVGFSTNGKVKVPSSRVDTLIPKTPVKKMEYIIKPENENTALEAVATINEISNLHKPSNAFGGDNNDIGRKTSIKRLVDNWKKSFQSATNVDEPLTRMSSRKDLPPIPTTPIVSEEDIKAQIGDRVDILSARIIDELEYLIRYYILNEPTPNTIIEDHNDELENENSINILSASPSKLMLHQNAKNIDQENLTSNSIASDHRSRQIIQQSLSNAGSNDELPEHDIDISELSRLNIVNMDQNQDQGSDSGAIPDSSESFQRPASINWNEVELDHSNENSGVLGEDEEEQDDSFLIEGEDYSNNESVVHRSREERLAKSGTQYFDVSSEFPEEPEFISLQHSDESFQSSVSTPSNITQYGEDVTDLGIILSPQSAQQRRQQQNQQNQQPIQQQPHPQRKSSLLQSQSQNTKRISFNEANINFNQKRLSIISRTSSSSVFKRDSIKSYISYDSVFSSSNGSDKIKKDNSQYGLRKKNGYNNLRGVGDIIPTDRQSLGSHNSRSSSLRKSIRFSTLYALTELPFNNLDESKDDIVRKSKRSIKSSDVADSSIFSVAIKCKTSVTRATRTSNTSSTSGSVAIPGISNFVLQELAAIPDESFRSNDPVEFALYKLEGRTKAKKKSSKDTFDNTQDILNEINNANTKDIIDFDDDLEFEEAPLTPRRFSKVSMDLPCSTPVKREHSHGNGFNSEDEHKAGDEDEVEKDGEEIFGIDDDEGEDEIDEGKILSSQVPLSHKGVYGFLSPKAILDVYTISNETLSIEKVLSSNSHISFVLGYDSKSLADHFTTIEQDILQEIDWKELIELKWNKDLQPVNSWLEIIVNDNYFNQNKGVNLVISRFNLMVNWIISEILLTKQQSERILIISRFIHIAQNCLLLQNFSTLMQIILGLTSEKVSKLKETWKNLPPGDILMLKNLEELSSPLKNFLNIRLCINQIKPSNGCIPFVGLYLSDLIFNAERPAFITPPKPNGEENLSNISGTSAFSANEKFINFSRFRTSVHIVKSLSQCIEWSTHYRLPVKDELLSKCLYVKSLDEDEMNYCLKVISEENEES</sequence>
<proteinExistence type="predicted"/>
<organism evidence="6 7">
    <name type="scientific">[Candida] railenensis</name>
    <dbReference type="NCBI Taxonomy" id="45579"/>
    <lineage>
        <taxon>Eukaryota</taxon>
        <taxon>Fungi</taxon>
        <taxon>Dikarya</taxon>
        <taxon>Ascomycota</taxon>
        <taxon>Saccharomycotina</taxon>
        <taxon>Pichiomycetes</taxon>
        <taxon>Debaryomycetaceae</taxon>
        <taxon>Kurtzmaniella</taxon>
    </lineage>
</organism>
<dbReference type="InterPro" id="IPR000651">
    <property type="entry name" value="Ras-like_Gua-exchang_fac_N"/>
</dbReference>
<dbReference type="Pfam" id="PF00617">
    <property type="entry name" value="RasGEF"/>
    <property type="match status" value="1"/>
</dbReference>
<gene>
    <name evidence="6" type="ORF">CLIB1423_15S02696</name>
</gene>
<reference evidence="6" key="1">
    <citation type="submission" date="2022-03" db="EMBL/GenBank/DDBJ databases">
        <authorList>
            <person name="Legras J.-L."/>
            <person name="Devillers H."/>
            <person name="Grondin C."/>
        </authorList>
    </citation>
    <scope>NUCLEOTIDE SEQUENCE</scope>
    <source>
        <strain evidence="6">CLIB 1423</strain>
    </source>
</reference>
<dbReference type="PROSITE" id="PS50212">
    <property type="entry name" value="RASGEF_NTER"/>
    <property type="match status" value="1"/>
</dbReference>
<dbReference type="Gene3D" id="1.20.870.10">
    <property type="entry name" value="Son of sevenless (SoS) protein Chain: S domain 1"/>
    <property type="match status" value="1"/>
</dbReference>
<feature type="region of interest" description="Disordered" evidence="3">
    <location>
        <begin position="874"/>
        <end position="910"/>
    </location>
</feature>
<dbReference type="SMART" id="SM00147">
    <property type="entry name" value="RasGEF"/>
    <property type="match status" value="1"/>
</dbReference>
<keyword evidence="1 2" id="KW-0344">Guanine-nucleotide releasing factor</keyword>
<evidence type="ECO:0000256" key="1">
    <source>
        <dbReference type="ARBA" id="ARBA00022658"/>
    </source>
</evidence>
<dbReference type="SMART" id="SM00229">
    <property type="entry name" value="RasGEFN"/>
    <property type="match status" value="1"/>
</dbReference>
<dbReference type="Gene3D" id="1.10.840.10">
    <property type="entry name" value="Ras guanine-nucleotide exchange factors catalytic domain"/>
    <property type="match status" value="1"/>
</dbReference>
<feature type="region of interest" description="Disordered" evidence="3">
    <location>
        <begin position="956"/>
        <end position="1002"/>
    </location>
</feature>
<feature type="compositionally biased region" description="Polar residues" evidence="3">
    <location>
        <begin position="14"/>
        <end position="24"/>
    </location>
</feature>
<evidence type="ECO:0000313" key="7">
    <source>
        <dbReference type="Proteomes" id="UP000837801"/>
    </source>
</evidence>
<feature type="compositionally biased region" description="Acidic residues" evidence="3">
    <location>
        <begin position="1197"/>
        <end position="1216"/>
    </location>
</feature>
<feature type="compositionally biased region" description="Low complexity" evidence="3">
    <location>
        <begin position="993"/>
        <end position="1002"/>
    </location>
</feature>
<dbReference type="SUPFAM" id="SSF48366">
    <property type="entry name" value="Ras GEF"/>
    <property type="match status" value="1"/>
</dbReference>
<feature type="region of interest" description="Disordered" evidence="3">
    <location>
        <begin position="472"/>
        <end position="492"/>
    </location>
</feature>
<evidence type="ECO:0000259" key="5">
    <source>
        <dbReference type="PROSITE" id="PS50212"/>
    </source>
</evidence>
<dbReference type="CDD" id="cd00155">
    <property type="entry name" value="RasGEF"/>
    <property type="match status" value="1"/>
</dbReference>